<dbReference type="EMBL" id="DS999641">
    <property type="protein sequence ID" value="EFE68180.2"/>
    <property type="molecule type" value="Genomic_DNA"/>
</dbReference>
<evidence type="ECO:0000313" key="3">
    <source>
        <dbReference type="Proteomes" id="UP000003824"/>
    </source>
</evidence>
<proteinExistence type="predicted"/>
<dbReference type="AlphaFoldDB" id="D6A9E4"/>
<dbReference type="Pfam" id="PF08937">
    <property type="entry name" value="ThsB_TIR"/>
    <property type="match status" value="1"/>
</dbReference>
<accession>D6A9E4</accession>
<evidence type="ECO:0000259" key="1">
    <source>
        <dbReference type="Pfam" id="PF08937"/>
    </source>
</evidence>
<organism evidence="2 3">
    <name type="scientific">Streptomyces viridosporus (strain ATCC 14672 / DSM 40746 / JCM 4963 / KCTC 9882 / NRRL B-12104 / FH 1290)</name>
    <name type="common">Streptomyces ghanaensis</name>
    <dbReference type="NCBI Taxonomy" id="566461"/>
    <lineage>
        <taxon>Bacteria</taxon>
        <taxon>Bacillati</taxon>
        <taxon>Actinomycetota</taxon>
        <taxon>Actinomycetes</taxon>
        <taxon>Kitasatosporales</taxon>
        <taxon>Streptomycetaceae</taxon>
        <taxon>Streptomyces</taxon>
    </lineage>
</organism>
<feature type="domain" description="Thoeris protein ThsB TIR-like" evidence="1">
    <location>
        <begin position="11"/>
        <end position="114"/>
    </location>
</feature>
<gene>
    <name evidence="2" type="ORF">SSFG_03425</name>
</gene>
<dbReference type="InterPro" id="IPR015032">
    <property type="entry name" value="ThsB__TIR-like_domain"/>
</dbReference>
<protein>
    <recommendedName>
        <fullName evidence="1">Thoeris protein ThsB TIR-like domain-containing protein</fullName>
    </recommendedName>
</protein>
<dbReference type="RefSeq" id="WP_004985528.1">
    <property type="nucleotide sequence ID" value="NZ_DS999641.1"/>
</dbReference>
<evidence type="ECO:0000313" key="2">
    <source>
        <dbReference type="EMBL" id="EFE68180.2"/>
    </source>
</evidence>
<sequence>MSISQRRRKCFISYHHDDEAEVKDFVRAFDHTRDTFIARGIGAGMPGDVLNSVNRDYIMRRVRETYLRDSTVTIVMVGRCTWARRYVDWEIASTLRNDTRNARSGLLGIVLPSAAQAPRAPARLSDNLGTGGRQGYANWYHYPRSASTLSEMIEEAYSARNSLVPDNSRLLFSNNRECR</sequence>
<dbReference type="eggNOG" id="ENOG5030DRP">
    <property type="taxonomic scope" value="Bacteria"/>
</dbReference>
<name>D6A9E4_STRV1</name>
<dbReference type="Proteomes" id="UP000003824">
    <property type="component" value="Unassembled WGS sequence"/>
</dbReference>
<reference evidence="3" key="1">
    <citation type="submission" date="2008-12" db="EMBL/GenBank/DDBJ databases">
        <title>Annotation of Streptomyces ghanaensis ATCC 14672.</title>
        <authorList>
            <consortium name="The Broad Institute Genome Sequencing Platform"/>
            <consortium name="Broad Institute Microbial Sequencing Center"/>
            <person name="Fischbach M."/>
            <person name="Ward D."/>
            <person name="Young S."/>
            <person name="Kodira C.D."/>
            <person name="Zeng Q."/>
            <person name="Koehrsen M."/>
            <person name="Godfrey P."/>
            <person name="Alvarado L."/>
            <person name="Berlin A.M."/>
            <person name="Borenstein D."/>
            <person name="Chen Z."/>
            <person name="Engels R."/>
            <person name="Freedman E."/>
            <person name="Gellesch M."/>
            <person name="Goldberg J."/>
            <person name="Griggs A."/>
            <person name="Gujja S."/>
            <person name="Heiman D.I."/>
            <person name="Hepburn T.A."/>
            <person name="Howarth C."/>
            <person name="Jen D."/>
            <person name="Larson L."/>
            <person name="Lewis B."/>
            <person name="Mehta T."/>
            <person name="Park D."/>
            <person name="Pearson M."/>
            <person name="Roberts A."/>
            <person name="Saif S."/>
            <person name="Shea T.D."/>
            <person name="Shenoy N."/>
            <person name="Sisk P."/>
            <person name="Stolte C."/>
            <person name="Sykes S.N."/>
            <person name="Walk T."/>
            <person name="White J."/>
            <person name="Yandava C."/>
            <person name="Straight P."/>
            <person name="Clardy J."/>
            <person name="Hung D."/>
            <person name="Kolter R."/>
            <person name="Mekalanos J."/>
            <person name="Walker S."/>
            <person name="Walsh C.T."/>
            <person name="Wieland B.L.C."/>
            <person name="Ilzarbe M."/>
            <person name="Galagan J."/>
            <person name="Nusbaum C."/>
            <person name="Birren B."/>
        </authorList>
    </citation>
    <scope>NUCLEOTIDE SEQUENCE [LARGE SCALE GENOMIC DNA]</scope>
    <source>
        <strain evidence="3">ATCC 14672 / DSM 40746 / JCM 4963 / KCTC 9882 / NRRL B-12104 / FH 1290</strain>
    </source>
</reference>